<dbReference type="AlphaFoldDB" id="A0A0F9GT65"/>
<proteinExistence type="predicted"/>
<dbReference type="EMBL" id="LAZR01019090">
    <property type="protein sequence ID" value="KKL93821.1"/>
    <property type="molecule type" value="Genomic_DNA"/>
</dbReference>
<organism evidence="1">
    <name type="scientific">marine sediment metagenome</name>
    <dbReference type="NCBI Taxonomy" id="412755"/>
    <lineage>
        <taxon>unclassified sequences</taxon>
        <taxon>metagenomes</taxon>
        <taxon>ecological metagenomes</taxon>
    </lineage>
</organism>
<sequence length="195" mass="22630">MLLSYIVVFFFVHVLCSFPISSSSFFCTSYAPFLHHNAILFLMRGRFSFSIQSKYPHMKPADVHLWEKFVRSNTGLFDSVEYDFHVGHPPDWMDPERDEFAAKEVKLYQKKIDVLGFSQGLIWIIEVKPRAGSSALGQVLSYRKLFLDEHPNPDILRLAIITNECQSNYCDIFETFHVRCFHMGICSQCSHYASI</sequence>
<name>A0A0F9GT65_9ZZZZ</name>
<comment type="caution">
    <text evidence="1">The sequence shown here is derived from an EMBL/GenBank/DDBJ whole genome shotgun (WGS) entry which is preliminary data.</text>
</comment>
<protein>
    <submittedName>
        <fullName evidence="1">Uncharacterized protein</fullName>
    </submittedName>
</protein>
<evidence type="ECO:0000313" key="2">
    <source>
        <dbReference type="EMBL" id="KKN06085.1"/>
    </source>
</evidence>
<accession>A0A0F9GT65</accession>
<dbReference type="EMBL" id="LAZR01004730">
    <property type="protein sequence ID" value="KKN06085.1"/>
    <property type="molecule type" value="Genomic_DNA"/>
</dbReference>
<gene>
    <name evidence="2" type="ORF">LCGC14_1080940</name>
    <name evidence="1" type="ORF">LCGC14_1870840</name>
</gene>
<reference evidence="1" key="1">
    <citation type="journal article" date="2015" name="Nature">
        <title>Complex archaea that bridge the gap between prokaryotes and eukaryotes.</title>
        <authorList>
            <person name="Spang A."/>
            <person name="Saw J.H."/>
            <person name="Jorgensen S.L."/>
            <person name="Zaremba-Niedzwiedzka K."/>
            <person name="Martijn J."/>
            <person name="Lind A.E."/>
            <person name="van Eijk R."/>
            <person name="Schleper C."/>
            <person name="Guy L."/>
            <person name="Ettema T.J."/>
        </authorList>
    </citation>
    <scope>NUCLEOTIDE SEQUENCE</scope>
</reference>
<evidence type="ECO:0000313" key="1">
    <source>
        <dbReference type="EMBL" id="KKL93821.1"/>
    </source>
</evidence>